<dbReference type="InterPro" id="IPR032707">
    <property type="entry name" value="MYCBPAP"/>
</dbReference>
<organism evidence="1 2">
    <name type="scientific">Batrachochytrium salamandrivorans</name>
    <dbReference type="NCBI Taxonomy" id="1357716"/>
    <lineage>
        <taxon>Eukaryota</taxon>
        <taxon>Fungi</taxon>
        <taxon>Fungi incertae sedis</taxon>
        <taxon>Chytridiomycota</taxon>
        <taxon>Chytridiomycota incertae sedis</taxon>
        <taxon>Chytridiomycetes</taxon>
        <taxon>Rhizophydiales</taxon>
        <taxon>Rhizophydiales incertae sedis</taxon>
        <taxon>Batrachochytrium</taxon>
    </lineage>
</organism>
<dbReference type="Proteomes" id="UP001648503">
    <property type="component" value="Unassembled WGS sequence"/>
</dbReference>
<protein>
    <recommendedName>
        <fullName evidence="3">MYCBP-associated protein</fullName>
    </recommendedName>
</protein>
<dbReference type="Gene3D" id="2.60.40.10">
    <property type="entry name" value="Immunoglobulins"/>
    <property type="match status" value="1"/>
</dbReference>
<dbReference type="EMBL" id="JAFCIX010000204">
    <property type="protein sequence ID" value="KAH6596614.1"/>
    <property type="molecule type" value="Genomic_DNA"/>
</dbReference>
<proteinExistence type="predicted"/>
<evidence type="ECO:0008006" key="3">
    <source>
        <dbReference type="Google" id="ProtNLM"/>
    </source>
</evidence>
<dbReference type="Pfam" id="PF14646">
    <property type="entry name" value="MYCBPAP"/>
    <property type="match status" value="1"/>
</dbReference>
<sequence length="817" mass="92281">MSNNTTDILLPVLPALKPTQPRPAEVRRPRLLVAKRVPEDHFGKDYTYNAPRSKTVPLTLIQPNQHIGPIKGSMGTFVEHTVLGDVDDYADFERMYSKLSEKAEEDGDAISMEPLVPSIVEQISTHEHELDGSIKANSQRITDERKDWIKQLHIFQQYREMREEHALSNWKHHSVEWNRIEQKISNSTGKPVDELLMARLGEYREFVEERDLIEEALLLLEEQNVNFWKTGLRIGSDLLGLCFQMPRGGPRQMERLRSYELHNAFSKKIPSDYQNSRKQELAHIISHLDPFFKHGNGGYLEVVGHNSPADESIKLTKEYMARLDKRASIKSVQPKHESISSNQPTPDYTSQIPVVNAENDPFSFEEELVFSTKRMFFQVSLNKVTSSILTVYNRGAVTVHFCWTPIHRPNPLQTKATYDNVQRFYLSHLRGVILPGTAYDFPVIFKSGIPGLFTELWVLETSPVITHQEKFTITLQGLAIEEETYHQQIRKVEQTLDRRYAETVACETIEMILSKIKTKTDICTYSVDPNQLSFEIHNRDMKLRYQQSNFEQMTTLAQSTFNILGKNSCWDSSIANLYETMLEIPHADVRSQYVAKLNQLVHESSINTCASQTSIMSAICYDMFIDISGKICENSERLRIRVGLPLARPAAKFFDVEDGADDGGDKPADVLKGASAIVEPGKKHGALGGLLPNSSATSDAKRGATAPIVPNVAKDSKKGSVAAAPIKAADQTKKLGIAPKKPNDYILPTETEEATHQTTISKLATKKKFGYPSDWTAERHQLEGVYINEFRTVVKKIVCTSLGRLSGLFDDISMKPC</sequence>
<dbReference type="PANTHER" id="PTHR48421:SF1">
    <property type="entry name" value="MYCBP-ASSOCIATED PROTEIN"/>
    <property type="match status" value="1"/>
</dbReference>
<evidence type="ECO:0000313" key="1">
    <source>
        <dbReference type="EMBL" id="KAH6596614.1"/>
    </source>
</evidence>
<gene>
    <name evidence="1" type="ORF">BASA50_004945</name>
</gene>
<accession>A0ABQ8FDZ5</accession>
<evidence type="ECO:0000313" key="2">
    <source>
        <dbReference type="Proteomes" id="UP001648503"/>
    </source>
</evidence>
<name>A0ABQ8FDZ5_9FUNG</name>
<dbReference type="InterPro" id="IPR013783">
    <property type="entry name" value="Ig-like_fold"/>
</dbReference>
<comment type="caution">
    <text evidence="1">The sequence shown here is derived from an EMBL/GenBank/DDBJ whole genome shotgun (WGS) entry which is preliminary data.</text>
</comment>
<keyword evidence="2" id="KW-1185">Reference proteome</keyword>
<reference evidence="1 2" key="1">
    <citation type="submission" date="2021-02" db="EMBL/GenBank/DDBJ databases">
        <title>Variation within the Batrachochytrium salamandrivorans European outbreak.</title>
        <authorList>
            <person name="Kelly M."/>
            <person name="Pasmans F."/>
            <person name="Shea T.P."/>
            <person name="Munoz J.F."/>
            <person name="Carranza S."/>
            <person name="Cuomo C.A."/>
            <person name="Martel A."/>
        </authorList>
    </citation>
    <scope>NUCLEOTIDE SEQUENCE [LARGE SCALE GENOMIC DNA]</scope>
    <source>
        <strain evidence="1 2">AMFP18/2</strain>
    </source>
</reference>
<dbReference type="PANTHER" id="PTHR48421">
    <property type="entry name" value="MYCBP-ASSOCIATED PROTEIN"/>
    <property type="match status" value="1"/>
</dbReference>